<name>A0AAT9GLF7_9BACT</name>
<dbReference type="EMBL" id="AP029612">
    <property type="protein sequence ID" value="BFG71304.1"/>
    <property type="molecule type" value="Genomic_DNA"/>
</dbReference>
<keyword evidence="2" id="KW-0732">Signal</keyword>
<feature type="region of interest" description="Disordered" evidence="1">
    <location>
        <begin position="44"/>
        <end position="70"/>
    </location>
</feature>
<proteinExistence type="predicted"/>
<evidence type="ECO:0000256" key="1">
    <source>
        <dbReference type="SAM" id="MobiDB-lite"/>
    </source>
</evidence>
<dbReference type="AlphaFoldDB" id="A0AAT9GLF7"/>
<protein>
    <recommendedName>
        <fullName evidence="4">Periplasmic protein</fullName>
    </recommendedName>
</protein>
<sequence length="70" mass="7575">MKKVIVLAMAAFLVTGASFANDHKHGGGKKCAKAKECSKEEKECCSKDAKKETKETKDTKKAEAKKTTKA</sequence>
<evidence type="ECO:0000256" key="2">
    <source>
        <dbReference type="SAM" id="SignalP"/>
    </source>
</evidence>
<gene>
    <name evidence="3" type="ORF">KACHI17_21850</name>
</gene>
<organism evidence="3">
    <name type="scientific">Sediminibacterium sp. KACHI17</name>
    <dbReference type="NCBI Taxonomy" id="1751071"/>
    <lineage>
        <taxon>Bacteria</taxon>
        <taxon>Pseudomonadati</taxon>
        <taxon>Bacteroidota</taxon>
        <taxon>Chitinophagia</taxon>
        <taxon>Chitinophagales</taxon>
        <taxon>Chitinophagaceae</taxon>
        <taxon>Sediminibacterium</taxon>
    </lineage>
</organism>
<evidence type="ECO:0008006" key="4">
    <source>
        <dbReference type="Google" id="ProtNLM"/>
    </source>
</evidence>
<dbReference type="RefSeq" id="WP_353548939.1">
    <property type="nucleotide sequence ID" value="NZ_AP029612.1"/>
</dbReference>
<feature type="signal peptide" evidence="2">
    <location>
        <begin position="1"/>
        <end position="20"/>
    </location>
</feature>
<feature type="chain" id="PRO_5043311072" description="Periplasmic protein" evidence="2">
    <location>
        <begin position="21"/>
        <end position="70"/>
    </location>
</feature>
<reference evidence="3" key="1">
    <citation type="submission" date="2024-02" db="EMBL/GenBank/DDBJ databases">
        <title>Sediminibacterium planktonica sp. nov. and Sediminibacterium longus sp. nov., isolated from surface lake and river water.</title>
        <authorList>
            <person name="Watanabe K."/>
            <person name="Takemine S."/>
            <person name="Ishii Y."/>
            <person name="Ogata Y."/>
            <person name="Shindo C."/>
            <person name="Suda W."/>
        </authorList>
    </citation>
    <scope>NUCLEOTIDE SEQUENCE</scope>
    <source>
        <strain evidence="3">KACHI17</strain>
    </source>
</reference>
<evidence type="ECO:0000313" key="3">
    <source>
        <dbReference type="EMBL" id="BFG71304.1"/>
    </source>
</evidence>
<accession>A0AAT9GLF7</accession>